<dbReference type="EMBL" id="JAODIR010000052">
    <property type="protein sequence ID" value="MDD2168695.1"/>
    <property type="molecule type" value="Genomic_DNA"/>
</dbReference>
<reference evidence="1" key="1">
    <citation type="submission" date="2022-09" db="EMBL/GenBank/DDBJ databases">
        <title>Molecular characterization of Glaesserella parasuis strains circulating in commercial swine farms using whole-genome sequencing.</title>
        <authorList>
            <person name="Mugabi R."/>
            <person name="Clavijo M."/>
            <person name="Li G."/>
        </authorList>
    </citation>
    <scope>NUCLEOTIDE SEQUENCE</scope>
    <source>
        <strain evidence="1">0435-53</strain>
    </source>
</reference>
<proteinExistence type="predicted"/>
<dbReference type="Proteomes" id="UP001148834">
    <property type="component" value="Unassembled WGS sequence"/>
</dbReference>
<dbReference type="AlphaFoldDB" id="A0AA42EHX1"/>
<comment type="caution">
    <text evidence="1">The sequence shown here is derived from an EMBL/GenBank/DDBJ whole genome shotgun (WGS) entry which is preliminary data.</text>
</comment>
<accession>A0AA42EHX1</accession>
<protein>
    <submittedName>
        <fullName evidence="1">Uncharacterized protein</fullName>
    </submittedName>
</protein>
<organism evidence="1 2">
    <name type="scientific">Glaesserella parasuis</name>
    <name type="common">Haemophilus parasuis</name>
    <dbReference type="NCBI Taxonomy" id="738"/>
    <lineage>
        <taxon>Bacteria</taxon>
        <taxon>Pseudomonadati</taxon>
        <taxon>Pseudomonadota</taxon>
        <taxon>Gammaproteobacteria</taxon>
        <taxon>Pasteurellales</taxon>
        <taxon>Pasteurellaceae</taxon>
        <taxon>Glaesserella</taxon>
    </lineage>
</organism>
<sequence length="206" mass="24164">GLDKAILIFESIANAPKYTNLKNDSSYPYYQFYSSEFLAREAYKRSKSLPNDNEARNEAFKFAERSYDLINYYQGQYASHYMNFDEALKSAETLGLYRTGNYSELINIASQEWLGYFFIKSHFVPLAYPIILYENSLENKDFDNIDKAIKIMYDICNNNEKGIFKGELDKEWHKQEIDIACELHDVMNKEDKLPDIDLMYDGFIGK</sequence>
<gene>
    <name evidence="1" type="ORF">N5925_08950</name>
</gene>
<evidence type="ECO:0000313" key="2">
    <source>
        <dbReference type="Proteomes" id="UP001148834"/>
    </source>
</evidence>
<name>A0AA42EHX1_GLAPU</name>
<feature type="non-terminal residue" evidence="1">
    <location>
        <position position="1"/>
    </location>
</feature>
<evidence type="ECO:0000313" key="1">
    <source>
        <dbReference type="EMBL" id="MDD2168695.1"/>
    </source>
</evidence>